<protein>
    <recommendedName>
        <fullName evidence="9">Homeobox domain-containing protein</fullName>
    </recommendedName>
</protein>
<evidence type="ECO:0000313" key="11">
    <source>
        <dbReference type="Proteomes" id="UP000030764"/>
    </source>
</evidence>
<dbReference type="InterPro" id="IPR020479">
    <property type="entry name" value="HD_metazoa"/>
</dbReference>
<proteinExistence type="inferred from homology"/>
<evidence type="ECO:0000256" key="5">
    <source>
        <dbReference type="ARBA" id="ARBA00023242"/>
    </source>
</evidence>
<evidence type="ECO:0000313" key="10">
    <source>
        <dbReference type="EMBL" id="KFD54622.1"/>
    </source>
</evidence>
<keyword evidence="4 7" id="KW-0371">Homeobox</keyword>
<keyword evidence="5 7" id="KW-0539">Nucleus</keyword>
<gene>
    <name evidence="10" type="ORF">M513_04567</name>
</gene>
<comment type="similarity">
    <text evidence="6">Belongs to the even-skipped homeobox family.</text>
</comment>
<evidence type="ECO:0000256" key="3">
    <source>
        <dbReference type="ARBA" id="ARBA00023125"/>
    </source>
</evidence>
<dbReference type="SUPFAM" id="SSF46689">
    <property type="entry name" value="Homeodomain-like"/>
    <property type="match status" value="1"/>
</dbReference>
<keyword evidence="2" id="KW-0217">Developmental protein</keyword>
<evidence type="ECO:0000256" key="7">
    <source>
        <dbReference type="PROSITE-ProRule" id="PRU00108"/>
    </source>
</evidence>
<dbReference type="SMART" id="SM00389">
    <property type="entry name" value="HOX"/>
    <property type="match status" value="1"/>
</dbReference>
<reference evidence="10 11" key="1">
    <citation type="journal article" date="2014" name="Nat. Genet.">
        <title>Genome and transcriptome of the porcine whipworm Trichuris suis.</title>
        <authorList>
            <person name="Jex A.R."/>
            <person name="Nejsum P."/>
            <person name="Schwarz E.M."/>
            <person name="Hu L."/>
            <person name="Young N.D."/>
            <person name="Hall R.S."/>
            <person name="Korhonen P.K."/>
            <person name="Liao S."/>
            <person name="Thamsborg S."/>
            <person name="Xia J."/>
            <person name="Xu P."/>
            <person name="Wang S."/>
            <person name="Scheerlinck J.P."/>
            <person name="Hofmann A."/>
            <person name="Sternberg P.W."/>
            <person name="Wang J."/>
            <person name="Gasser R.B."/>
        </authorList>
    </citation>
    <scope>NUCLEOTIDE SEQUENCE [LARGE SCALE GENOMIC DNA]</scope>
    <source>
        <strain evidence="10">DCEP-RM93M</strain>
    </source>
</reference>
<keyword evidence="11" id="KW-1185">Reference proteome</keyword>
<name>A0A085MBM6_9BILA</name>
<feature type="domain" description="Homeobox" evidence="9">
    <location>
        <begin position="130"/>
        <end position="190"/>
    </location>
</feature>
<evidence type="ECO:0000256" key="8">
    <source>
        <dbReference type="RuleBase" id="RU000682"/>
    </source>
</evidence>
<evidence type="ECO:0000256" key="4">
    <source>
        <dbReference type="ARBA" id="ARBA00023155"/>
    </source>
</evidence>
<evidence type="ECO:0000256" key="2">
    <source>
        <dbReference type="ARBA" id="ARBA00022473"/>
    </source>
</evidence>
<dbReference type="PANTHER" id="PTHR46294:SF4">
    <property type="entry name" value="SEGMENTATION PROTEIN EVEN-SKIPPED"/>
    <property type="match status" value="1"/>
</dbReference>
<dbReference type="PROSITE" id="PS50071">
    <property type="entry name" value="HOMEOBOX_2"/>
    <property type="match status" value="1"/>
</dbReference>
<dbReference type="Proteomes" id="UP000030764">
    <property type="component" value="Unassembled WGS sequence"/>
</dbReference>
<dbReference type="GO" id="GO:0000981">
    <property type="term" value="F:DNA-binding transcription factor activity, RNA polymerase II-specific"/>
    <property type="evidence" value="ECO:0007669"/>
    <property type="project" value="InterPro"/>
</dbReference>
<evidence type="ECO:0000259" key="9">
    <source>
        <dbReference type="PROSITE" id="PS50071"/>
    </source>
</evidence>
<dbReference type="Gene3D" id="1.10.10.60">
    <property type="entry name" value="Homeodomain-like"/>
    <property type="match status" value="1"/>
</dbReference>
<dbReference type="GO" id="GO:0005634">
    <property type="term" value="C:nucleus"/>
    <property type="evidence" value="ECO:0007669"/>
    <property type="project" value="UniProtKB-SubCell"/>
</dbReference>
<comment type="subcellular location">
    <subcellularLocation>
        <location evidence="1 7 8">Nucleus</location>
    </subcellularLocation>
</comment>
<keyword evidence="3 7" id="KW-0238">DNA-binding</keyword>
<feature type="DNA-binding region" description="Homeobox" evidence="7">
    <location>
        <begin position="132"/>
        <end position="191"/>
    </location>
</feature>
<evidence type="ECO:0000256" key="1">
    <source>
        <dbReference type="ARBA" id="ARBA00004123"/>
    </source>
</evidence>
<dbReference type="InterPro" id="IPR017970">
    <property type="entry name" value="Homeobox_CS"/>
</dbReference>
<sequence length="389" mass="43514">MVGFLYLKEVDDMQKKGFYERQEDEDMKSFASIESLIFTEASNGSSSESKPAAGNGDNKSLSEFQLKSCDEESCDQQKSKSNSVSVLCQLSCMTLICMPLNFGNESLLSIEFEVFLVFMCKIHETRADEQNLRRYRTAFTREQITRLENEFARENYVSRPRRCELAALLNLPESTIKVWFQNRRMKDKRQKMTLAWLQTNSHLAAYMLQQSTCRTSASQFIPYTMSQVTSNQLMYYEAQLRSAYHGTQPGFVTTSNPKFGISRQSRCQTSDAGLLAPATIATQPEFITSALYPFAKSFTPPNGFCPPVSGKLRTTSLDSPSLLWQTCAPVFPSMNYPSRSLAPTFQVPGGSGIFYCPFSGSTGGSIAKDILGISASDSPVMTDTKLEKE</sequence>
<dbReference type="EMBL" id="KL363206">
    <property type="protein sequence ID" value="KFD54622.1"/>
    <property type="molecule type" value="Genomic_DNA"/>
</dbReference>
<dbReference type="CDD" id="cd00086">
    <property type="entry name" value="homeodomain"/>
    <property type="match status" value="1"/>
</dbReference>
<dbReference type="InterPro" id="IPR001356">
    <property type="entry name" value="HD"/>
</dbReference>
<dbReference type="PRINTS" id="PR00024">
    <property type="entry name" value="HOMEOBOX"/>
</dbReference>
<dbReference type="PROSITE" id="PS00027">
    <property type="entry name" value="HOMEOBOX_1"/>
    <property type="match status" value="1"/>
</dbReference>
<dbReference type="GO" id="GO:0000978">
    <property type="term" value="F:RNA polymerase II cis-regulatory region sequence-specific DNA binding"/>
    <property type="evidence" value="ECO:0007669"/>
    <property type="project" value="TreeGrafter"/>
</dbReference>
<evidence type="ECO:0000256" key="6">
    <source>
        <dbReference type="ARBA" id="ARBA00038449"/>
    </source>
</evidence>
<organism evidence="10 11">
    <name type="scientific">Trichuris suis</name>
    <name type="common">pig whipworm</name>
    <dbReference type="NCBI Taxonomy" id="68888"/>
    <lineage>
        <taxon>Eukaryota</taxon>
        <taxon>Metazoa</taxon>
        <taxon>Ecdysozoa</taxon>
        <taxon>Nematoda</taxon>
        <taxon>Enoplea</taxon>
        <taxon>Dorylaimia</taxon>
        <taxon>Trichinellida</taxon>
        <taxon>Trichuridae</taxon>
        <taxon>Trichuris</taxon>
    </lineage>
</organism>
<dbReference type="PANTHER" id="PTHR46294">
    <property type="entry name" value="SEGMENTATION PROTEIN EVEN-SKIPPED"/>
    <property type="match status" value="1"/>
</dbReference>
<dbReference type="Pfam" id="PF00046">
    <property type="entry name" value="Homeodomain"/>
    <property type="match status" value="1"/>
</dbReference>
<dbReference type="InterPro" id="IPR009057">
    <property type="entry name" value="Homeodomain-like_sf"/>
</dbReference>
<dbReference type="InterPro" id="IPR052002">
    <property type="entry name" value="Even-skipped_HD"/>
</dbReference>
<accession>A0A085MBM6</accession>
<dbReference type="AlphaFoldDB" id="A0A085MBM6"/>